<accession>A0A143HMT3</accession>
<evidence type="ECO:0000256" key="6">
    <source>
        <dbReference type="ARBA" id="ARBA00022666"/>
    </source>
</evidence>
<evidence type="ECO:0000313" key="13">
    <source>
        <dbReference type="EMBL" id="AMX02827.1"/>
    </source>
</evidence>
<feature type="domain" description="Fe2OG dioxygenase" evidence="12">
    <location>
        <begin position="174"/>
        <end position="272"/>
    </location>
</feature>
<dbReference type="SUPFAM" id="SSF51197">
    <property type="entry name" value="Clavaminate synthase-like"/>
    <property type="match status" value="1"/>
</dbReference>
<keyword evidence="11" id="KW-0479">Metal-binding</keyword>
<evidence type="ECO:0000313" key="14">
    <source>
        <dbReference type="EMBL" id="MCX2801498.1"/>
    </source>
</evidence>
<evidence type="ECO:0000313" key="15">
    <source>
        <dbReference type="Proteomes" id="UP000076077"/>
    </source>
</evidence>
<keyword evidence="11" id="KW-0560">Oxidoreductase</keyword>
<evidence type="ECO:0000256" key="9">
    <source>
        <dbReference type="ARBA" id="ARBA00047725"/>
    </source>
</evidence>
<evidence type="ECO:0000256" key="7">
    <source>
        <dbReference type="ARBA" id="ARBA00031011"/>
    </source>
</evidence>
<evidence type="ECO:0000256" key="8">
    <source>
        <dbReference type="ARBA" id="ARBA00031282"/>
    </source>
</evidence>
<dbReference type="GO" id="GO:0046872">
    <property type="term" value="F:metal ion binding"/>
    <property type="evidence" value="ECO:0007669"/>
    <property type="project" value="UniProtKB-KW"/>
</dbReference>
<evidence type="ECO:0000256" key="5">
    <source>
        <dbReference type="ARBA" id="ARBA00019045"/>
    </source>
</evidence>
<dbReference type="PRINTS" id="PR00682">
    <property type="entry name" value="IPNSYNTHASE"/>
</dbReference>
<dbReference type="OrthoDB" id="21825at2"/>
<gene>
    <name evidence="13" type="ORF">A3224_09750</name>
    <name evidence="14" type="ORF">OQJ68_06835</name>
</gene>
<dbReference type="InterPro" id="IPR026992">
    <property type="entry name" value="DIOX_N"/>
</dbReference>
<dbReference type="Proteomes" id="UP000076077">
    <property type="component" value="Chromosome"/>
</dbReference>
<evidence type="ECO:0000259" key="12">
    <source>
        <dbReference type="PROSITE" id="PS51471"/>
    </source>
</evidence>
<dbReference type="RefSeq" id="WP_067153875.1">
    <property type="nucleotide sequence ID" value="NZ_CP014864.1"/>
</dbReference>
<reference evidence="13" key="1">
    <citation type="submission" date="2016-03" db="EMBL/GenBank/DDBJ databases">
        <authorList>
            <person name="Ploux O."/>
        </authorList>
    </citation>
    <scope>NUCLEOTIDE SEQUENCE [LARGE SCALE GENOMIC DNA]</scope>
    <source>
        <strain evidence="13">DAU221</strain>
    </source>
</reference>
<dbReference type="InterPro" id="IPR005123">
    <property type="entry name" value="Oxoglu/Fe-dep_dioxygenase_dom"/>
</dbReference>
<evidence type="ECO:0000256" key="11">
    <source>
        <dbReference type="RuleBase" id="RU003682"/>
    </source>
</evidence>
<protein>
    <recommendedName>
        <fullName evidence="5">2-oxoglutarate-dependent ethylene/succinate-forming enzyme</fullName>
        <ecNumber evidence="4">1.13.12.19</ecNumber>
        <ecNumber evidence="3">1.14.20.7</ecNumber>
    </recommendedName>
    <alternativeName>
        <fullName evidence="7">2-oxoglutarate dioxygenase (ethylene-forming)</fullName>
    </alternativeName>
    <alternativeName>
        <fullName evidence="8">2-oxoglutarate/L-arginine monooxygenase/decarboxylase (succinate-forming)</fullName>
    </alternativeName>
</protein>
<comment type="cofactor">
    <cofactor evidence="1">
        <name>Fe(2+)</name>
        <dbReference type="ChEBI" id="CHEBI:29033"/>
    </cofactor>
</comment>
<dbReference type="EMBL" id="JAPHQB010000008">
    <property type="protein sequence ID" value="MCX2801498.1"/>
    <property type="molecule type" value="Genomic_DNA"/>
</dbReference>
<reference evidence="15" key="2">
    <citation type="submission" date="2016-03" db="EMBL/GenBank/DDBJ databases">
        <authorList>
            <person name="Lee Y.-S."/>
            <person name="Choi Y.-L."/>
        </authorList>
    </citation>
    <scope>NUCLEOTIDE SEQUENCE [LARGE SCALE GENOMIC DNA]</scope>
    <source>
        <strain evidence="15">DAU221</strain>
    </source>
</reference>
<dbReference type="STRING" id="252514.A3224_09750"/>
<dbReference type="Gene3D" id="2.60.120.330">
    <property type="entry name" value="B-lactam Antibiotic, Isopenicillin N Synthase, Chain"/>
    <property type="match status" value="1"/>
</dbReference>
<evidence type="ECO:0000256" key="2">
    <source>
        <dbReference type="ARBA" id="ARBA00004767"/>
    </source>
</evidence>
<dbReference type="GO" id="GO:0102276">
    <property type="term" value="F:2-oxoglutarate oxygenase/decarboxylase (ethylene-forming) activity"/>
    <property type="evidence" value="ECO:0007669"/>
    <property type="project" value="UniProtKB-EC"/>
</dbReference>
<dbReference type="InterPro" id="IPR027443">
    <property type="entry name" value="IPNS-like_sf"/>
</dbReference>
<dbReference type="Pfam" id="PF14226">
    <property type="entry name" value="DIOX_N"/>
    <property type="match status" value="1"/>
</dbReference>
<evidence type="ECO:0000256" key="3">
    <source>
        <dbReference type="ARBA" id="ARBA00012293"/>
    </source>
</evidence>
<dbReference type="Proteomes" id="UP001209730">
    <property type="component" value="Unassembled WGS sequence"/>
</dbReference>
<organism evidence="13 15">
    <name type="scientific">Microbulbifer thermotolerans</name>
    <dbReference type="NCBI Taxonomy" id="252514"/>
    <lineage>
        <taxon>Bacteria</taxon>
        <taxon>Pseudomonadati</taxon>
        <taxon>Pseudomonadota</taxon>
        <taxon>Gammaproteobacteria</taxon>
        <taxon>Cellvibrionales</taxon>
        <taxon>Microbulbiferaceae</taxon>
        <taxon>Microbulbifer</taxon>
    </lineage>
</organism>
<dbReference type="PROSITE" id="PS51471">
    <property type="entry name" value="FE2OG_OXY"/>
    <property type="match status" value="1"/>
</dbReference>
<evidence type="ECO:0000256" key="1">
    <source>
        <dbReference type="ARBA" id="ARBA00001954"/>
    </source>
</evidence>
<name>A0A143HMT3_MICTH</name>
<comment type="similarity">
    <text evidence="11">Belongs to the iron/ascorbate-dependent oxidoreductase family.</text>
</comment>
<dbReference type="AlphaFoldDB" id="A0A143HMT3"/>
<reference evidence="14" key="3">
    <citation type="submission" date="2022-11" db="EMBL/GenBank/DDBJ databases">
        <title>Chitin-degrading and fungicidal potential of chitinolytic bacterial strains from marine environment of the Pacific Ocean regions.</title>
        <authorList>
            <person name="Pentekhina I."/>
            <person name="Nedashkovskaya O."/>
            <person name="Seitkalieva A."/>
            <person name="Podvolotskaya A."/>
            <person name="Tekutyeva L."/>
            <person name="Balabanova L."/>
        </authorList>
    </citation>
    <scope>NUCLEOTIDE SEQUENCE</scope>
    <source>
        <strain evidence="14">KMM 6838</strain>
    </source>
</reference>
<evidence type="ECO:0000256" key="4">
    <source>
        <dbReference type="ARBA" id="ARBA00012531"/>
    </source>
</evidence>
<comment type="pathway">
    <text evidence="2">Alkene biosynthesis; ethylene biosynthesis via 2-oxoglutarate.</text>
</comment>
<keyword evidence="15" id="KW-1185">Reference proteome</keyword>
<dbReference type="EMBL" id="CP014864">
    <property type="protein sequence ID" value="AMX02827.1"/>
    <property type="molecule type" value="Genomic_DNA"/>
</dbReference>
<dbReference type="EC" id="1.13.12.19" evidence="4"/>
<sequence length="341" mass="38383">MSKPTRTFDHIPVVDISGLYSDKLADRQQVAKQIADAATNVGFLYITGHRIPQSLIDALLVRTKEFFARPHREKMRYYIGNSSNHSGYVPEGEEQFYGGKIDHKEAYDINNDLGHLSQQGPMIGPTQWPDMAGFKEDVSAYYQAALNLGQLLFRGFALALDLPEDTFDDKVKNPPSQLRLIHYPYNPDAQDREGIGAHTDYECFTLLLPTTDGLEVLNDNGEWIDAPVIPESFVVNIGDMMEILSNGRFIATSHRVRKVKEERYSFPLFCSCDYDTIIEPLVDPAPGIKPGTYQPMCCGDHLLAQTMHTFHYLKERVAKGELQFPDSSADASSFGKLREVL</sequence>
<dbReference type="InterPro" id="IPR050231">
    <property type="entry name" value="Iron_ascorbate_oxido_reductase"/>
</dbReference>
<dbReference type="GeneID" id="76608334"/>
<evidence type="ECO:0000256" key="10">
    <source>
        <dbReference type="ARBA" id="ARBA00049359"/>
    </source>
</evidence>
<keyword evidence="11" id="KW-0408">Iron</keyword>
<dbReference type="PANTHER" id="PTHR47990">
    <property type="entry name" value="2-OXOGLUTARATE (2OG) AND FE(II)-DEPENDENT OXYGENASE SUPERFAMILY PROTEIN-RELATED"/>
    <property type="match status" value="1"/>
</dbReference>
<dbReference type="KEGG" id="mthd:A3224_09750"/>
<proteinExistence type="inferred from homology"/>
<dbReference type="GO" id="GO:0009693">
    <property type="term" value="P:ethylene biosynthetic process"/>
    <property type="evidence" value="ECO:0007669"/>
    <property type="project" value="UniProtKB-KW"/>
</dbReference>
<comment type="catalytic activity">
    <reaction evidence="10">
        <text>L-arginine + 2-oxoglutarate + O2 = guanidine + L-glutamate 5-semialdehyde + succinate + CO2</text>
        <dbReference type="Rhea" id="RHEA:31535"/>
        <dbReference type="ChEBI" id="CHEBI:15379"/>
        <dbReference type="ChEBI" id="CHEBI:16526"/>
        <dbReference type="ChEBI" id="CHEBI:16810"/>
        <dbReference type="ChEBI" id="CHEBI:30031"/>
        <dbReference type="ChEBI" id="CHEBI:30087"/>
        <dbReference type="ChEBI" id="CHEBI:32682"/>
        <dbReference type="ChEBI" id="CHEBI:58066"/>
        <dbReference type="EC" id="1.14.20.7"/>
    </reaction>
</comment>
<dbReference type="Pfam" id="PF03171">
    <property type="entry name" value="2OG-FeII_Oxy"/>
    <property type="match status" value="1"/>
</dbReference>
<comment type="catalytic activity">
    <reaction evidence="9">
        <text>2-oxoglutarate + O2 + 2 H(+) = ethene + 3 CO2 + H2O</text>
        <dbReference type="Rhea" id="RHEA:31523"/>
        <dbReference type="ChEBI" id="CHEBI:15377"/>
        <dbReference type="ChEBI" id="CHEBI:15378"/>
        <dbReference type="ChEBI" id="CHEBI:15379"/>
        <dbReference type="ChEBI" id="CHEBI:16526"/>
        <dbReference type="ChEBI" id="CHEBI:16810"/>
        <dbReference type="ChEBI" id="CHEBI:18153"/>
        <dbReference type="EC" id="1.13.12.19"/>
    </reaction>
</comment>
<dbReference type="EC" id="1.14.20.7" evidence="3"/>
<dbReference type="InterPro" id="IPR044861">
    <property type="entry name" value="IPNS-like_FE2OG_OXY"/>
</dbReference>
<keyword evidence="6" id="KW-0266">Ethylene biosynthesis</keyword>